<protein>
    <submittedName>
        <fullName evidence="1">Uncharacterized protein</fullName>
    </submittedName>
</protein>
<keyword evidence="2" id="KW-1185">Reference proteome</keyword>
<name>A0A3S5CVA0_9PLAT</name>
<proteinExistence type="predicted"/>
<evidence type="ECO:0000313" key="1">
    <source>
        <dbReference type="EMBL" id="VEL41738.1"/>
    </source>
</evidence>
<organism evidence="1 2">
    <name type="scientific">Protopolystoma xenopodis</name>
    <dbReference type="NCBI Taxonomy" id="117903"/>
    <lineage>
        <taxon>Eukaryota</taxon>
        <taxon>Metazoa</taxon>
        <taxon>Spiralia</taxon>
        <taxon>Lophotrochozoa</taxon>
        <taxon>Platyhelminthes</taxon>
        <taxon>Monogenea</taxon>
        <taxon>Polyopisthocotylea</taxon>
        <taxon>Polystomatidea</taxon>
        <taxon>Polystomatidae</taxon>
        <taxon>Protopolystoma</taxon>
    </lineage>
</organism>
<dbReference type="AlphaFoldDB" id="A0A3S5CVA0"/>
<gene>
    <name evidence="1" type="ORF">PXEA_LOCUS35178</name>
</gene>
<sequence>MPQGDHYIPGGSSPFRKDGQFPLTQVRHLTDLIYDGSLQRHPMLDAGSSRSLFNCPTVSGWPSRPVYEPILALRLDRPELRNAPESQATALQRDQLCGGLGQLMNGRLATGNLLALLDDDGSGIGLNGALKEARRSGAVTSGSDLSVSSEQKLESIYLA</sequence>
<accession>A0A3S5CVA0</accession>
<dbReference type="EMBL" id="CAAALY010270794">
    <property type="protein sequence ID" value="VEL41738.1"/>
    <property type="molecule type" value="Genomic_DNA"/>
</dbReference>
<evidence type="ECO:0000313" key="2">
    <source>
        <dbReference type="Proteomes" id="UP000784294"/>
    </source>
</evidence>
<dbReference type="Proteomes" id="UP000784294">
    <property type="component" value="Unassembled WGS sequence"/>
</dbReference>
<reference evidence="1" key="1">
    <citation type="submission" date="2018-11" db="EMBL/GenBank/DDBJ databases">
        <authorList>
            <consortium name="Pathogen Informatics"/>
        </authorList>
    </citation>
    <scope>NUCLEOTIDE SEQUENCE</scope>
</reference>
<comment type="caution">
    <text evidence="1">The sequence shown here is derived from an EMBL/GenBank/DDBJ whole genome shotgun (WGS) entry which is preliminary data.</text>
</comment>